<keyword evidence="8 9" id="KW-0472">Membrane</keyword>
<evidence type="ECO:0000256" key="3">
    <source>
        <dbReference type="ARBA" id="ARBA00010026"/>
    </source>
</evidence>
<keyword evidence="4" id="KW-0337">GPI-anchor biosynthesis</keyword>
<accession>A0A6A1USF3</accession>
<feature type="transmembrane region" description="Helical" evidence="9">
    <location>
        <begin position="125"/>
        <end position="147"/>
    </location>
</feature>
<evidence type="ECO:0000256" key="1">
    <source>
        <dbReference type="ARBA" id="ARBA00004477"/>
    </source>
</evidence>
<evidence type="ECO:0000313" key="11">
    <source>
        <dbReference type="EMBL" id="KAB1203343.1"/>
    </source>
</evidence>
<evidence type="ECO:0000256" key="5">
    <source>
        <dbReference type="ARBA" id="ARBA00022692"/>
    </source>
</evidence>
<reference evidence="10 12" key="2">
    <citation type="journal article" date="2019" name="Plant Biotechnol. J.">
        <title>The red bayberry genome and genetic basis of sex determination.</title>
        <authorList>
            <person name="Jia H.M."/>
            <person name="Jia H.J."/>
            <person name="Cai Q.L."/>
            <person name="Wang Y."/>
            <person name="Zhao H.B."/>
            <person name="Yang W.F."/>
            <person name="Wang G.Y."/>
            <person name="Li Y.H."/>
            <person name="Zhan D.L."/>
            <person name="Shen Y.T."/>
            <person name="Niu Q.F."/>
            <person name="Chang L."/>
            <person name="Qiu J."/>
            <person name="Zhao L."/>
            <person name="Xie H.B."/>
            <person name="Fu W.Y."/>
            <person name="Jin J."/>
            <person name="Li X.W."/>
            <person name="Jiao Y."/>
            <person name="Zhou C.C."/>
            <person name="Tu T."/>
            <person name="Chai C.Y."/>
            <person name="Gao J.L."/>
            <person name="Fan L.J."/>
            <person name="van de Weg E."/>
            <person name="Wang J.Y."/>
            <person name="Gao Z.S."/>
        </authorList>
    </citation>
    <scope>NUCLEOTIDE SEQUENCE [LARGE SCALE GENOMIC DNA]</scope>
    <source>
        <tissue evidence="10">Leaves</tissue>
    </source>
</reference>
<dbReference type="Pfam" id="PF06728">
    <property type="entry name" value="PIG-U"/>
    <property type="match status" value="1"/>
</dbReference>
<evidence type="ECO:0000313" key="12">
    <source>
        <dbReference type="Proteomes" id="UP000516437"/>
    </source>
</evidence>
<dbReference type="PANTHER" id="PTHR13121:SF0">
    <property type="entry name" value="PHOSPHATIDYLINOSITOL GLYCAN ANCHOR BIOSYNTHESIS CLASS U PROTEIN"/>
    <property type="match status" value="1"/>
</dbReference>
<protein>
    <recommendedName>
        <fullName evidence="13">GPI transamidase subunit PIG-U</fullName>
    </recommendedName>
</protein>
<proteinExistence type="inferred from homology"/>
<evidence type="ECO:0000256" key="4">
    <source>
        <dbReference type="ARBA" id="ARBA00022502"/>
    </source>
</evidence>
<comment type="subcellular location">
    <subcellularLocation>
        <location evidence="1">Endoplasmic reticulum membrane</location>
        <topology evidence="1">Multi-pass membrane protein</topology>
    </subcellularLocation>
</comment>
<evidence type="ECO:0000256" key="2">
    <source>
        <dbReference type="ARBA" id="ARBA00004687"/>
    </source>
</evidence>
<evidence type="ECO:0000256" key="6">
    <source>
        <dbReference type="ARBA" id="ARBA00022824"/>
    </source>
</evidence>
<dbReference type="UniPathway" id="UPA00196"/>
<reference evidence="10" key="3">
    <citation type="submission" date="2019-09" db="EMBL/GenBank/DDBJ databases">
        <authorList>
            <person name="Gao Z."/>
        </authorList>
    </citation>
    <scope>NUCLEOTIDE SEQUENCE</scope>
    <source>
        <tissue evidence="10">Leaves</tissue>
    </source>
</reference>
<gene>
    <name evidence="10" type="ORF">CJ030_MR8G016480</name>
    <name evidence="11" type="ORF">CJ030_MR8G016488</name>
</gene>
<comment type="caution">
    <text evidence="10">The sequence shown here is derived from an EMBL/GenBank/DDBJ whole genome shotgun (WGS) entry which is preliminary data.</text>
</comment>
<organism evidence="10 12">
    <name type="scientific">Morella rubra</name>
    <name type="common">Chinese bayberry</name>
    <dbReference type="NCBI Taxonomy" id="262757"/>
    <lineage>
        <taxon>Eukaryota</taxon>
        <taxon>Viridiplantae</taxon>
        <taxon>Streptophyta</taxon>
        <taxon>Embryophyta</taxon>
        <taxon>Tracheophyta</taxon>
        <taxon>Spermatophyta</taxon>
        <taxon>Magnoliopsida</taxon>
        <taxon>eudicotyledons</taxon>
        <taxon>Gunneridae</taxon>
        <taxon>Pentapetalae</taxon>
        <taxon>rosids</taxon>
        <taxon>fabids</taxon>
        <taxon>Fagales</taxon>
        <taxon>Myricaceae</taxon>
        <taxon>Morella</taxon>
    </lineage>
</organism>
<evidence type="ECO:0000256" key="8">
    <source>
        <dbReference type="ARBA" id="ARBA00023136"/>
    </source>
</evidence>
<dbReference type="GO" id="GO:0016255">
    <property type="term" value="P:attachment of GPI anchor to protein"/>
    <property type="evidence" value="ECO:0007669"/>
    <property type="project" value="InterPro"/>
</dbReference>
<dbReference type="Proteomes" id="UP000516437">
    <property type="component" value="Chromosome 8"/>
</dbReference>
<dbReference type="AlphaFoldDB" id="A0A6A1USF3"/>
<dbReference type="GO" id="GO:0042765">
    <property type="term" value="C:GPI-anchor transamidase complex"/>
    <property type="evidence" value="ECO:0007669"/>
    <property type="project" value="InterPro"/>
</dbReference>
<evidence type="ECO:0000313" key="10">
    <source>
        <dbReference type="EMBL" id="KAB1203335.1"/>
    </source>
</evidence>
<comment type="similarity">
    <text evidence="3">Belongs to the PIGU family.</text>
</comment>
<keyword evidence="12" id="KW-1185">Reference proteome</keyword>
<dbReference type="EMBL" id="RXIC02000026">
    <property type="protein sequence ID" value="KAB1203343.1"/>
    <property type="molecule type" value="Genomic_DNA"/>
</dbReference>
<comment type="pathway">
    <text evidence="2">Glycolipid biosynthesis; glycosylphosphatidylinositol-anchor biosynthesis.</text>
</comment>
<dbReference type="InterPro" id="IPR009600">
    <property type="entry name" value="PIG-U"/>
</dbReference>
<sequence length="185" mass="20946">IISYGDIAALVYLRNPFTIITCVGLSKSPVENLAIILSLYGACKRLAPLAAFGWVLATHLSLYPAILIIPVILLLGYGPDTPPRKLFLRRRFVEVGDISSNDTSFQQEEVVDGREVPHVFSWRPVIHFLLWTSLWSVYVLVLCGVSVKQYGGLWELFKRYLNQYHRLYIVAPVHDIAVLFLNSTK</sequence>
<reference evidence="10" key="1">
    <citation type="submission" date="2018-07" db="EMBL/GenBank/DDBJ databases">
        <authorList>
            <person name="Gao Z.-S."/>
            <person name="Jia H.-M."/>
            <person name="Jia H.-J."/>
            <person name="Cai Q.-L."/>
            <person name="Wang Y."/>
            <person name="Zhao H.-B."/>
        </authorList>
    </citation>
    <scope>NUCLEOTIDE SEQUENCE</scope>
    <source>
        <tissue evidence="10">Leaves</tissue>
    </source>
</reference>
<evidence type="ECO:0000256" key="7">
    <source>
        <dbReference type="ARBA" id="ARBA00022989"/>
    </source>
</evidence>
<keyword evidence="6" id="KW-0256">Endoplasmic reticulum</keyword>
<evidence type="ECO:0000256" key="9">
    <source>
        <dbReference type="SAM" id="Phobius"/>
    </source>
</evidence>
<dbReference type="GO" id="GO:0006506">
    <property type="term" value="P:GPI anchor biosynthetic process"/>
    <property type="evidence" value="ECO:0007669"/>
    <property type="project" value="UniProtKB-UniPathway"/>
</dbReference>
<feature type="transmembrane region" description="Helical" evidence="9">
    <location>
        <begin position="54"/>
        <end position="77"/>
    </location>
</feature>
<dbReference type="OrthoDB" id="549017at2759"/>
<keyword evidence="7 9" id="KW-1133">Transmembrane helix</keyword>
<evidence type="ECO:0008006" key="13">
    <source>
        <dbReference type="Google" id="ProtNLM"/>
    </source>
</evidence>
<dbReference type="PANTHER" id="PTHR13121">
    <property type="entry name" value="GPI TRANSAMIDASE COMPONENT PIG-U"/>
    <property type="match status" value="1"/>
</dbReference>
<feature type="non-terminal residue" evidence="10">
    <location>
        <position position="1"/>
    </location>
</feature>
<keyword evidence="5 9" id="KW-0812">Transmembrane</keyword>
<name>A0A6A1USF3_9ROSI</name>
<dbReference type="EMBL" id="RXIC02000026">
    <property type="protein sequence ID" value="KAB1203335.1"/>
    <property type="molecule type" value="Genomic_DNA"/>
</dbReference>